<evidence type="ECO:0000313" key="1">
    <source>
        <dbReference type="EMBL" id="MBO9151912.1"/>
    </source>
</evidence>
<dbReference type="RefSeq" id="WP_209144561.1">
    <property type="nucleotide sequence ID" value="NZ_JAGHKP010000001.1"/>
</dbReference>
<evidence type="ECO:0008006" key="3">
    <source>
        <dbReference type="Google" id="ProtNLM"/>
    </source>
</evidence>
<protein>
    <recommendedName>
        <fullName evidence="3">HTH cro/C1-type domain-containing protein</fullName>
    </recommendedName>
</protein>
<sequence length="126" mass="14085">MKLKKEYQELVNSVRKLYLNKGKRLKNEDFAARLGYNKSYFGTLVGTSGKVTADHIAEFTAAFKDELTGIEKPPASSGSMDDRSIIKALLFEVAQLKSEKEGISFDEAVAAIRKNTNLVKTLDFEF</sequence>
<gene>
    <name evidence="1" type="ORF">J7I43_06815</name>
</gene>
<name>A0ABS3YB58_9BACT</name>
<accession>A0ABS3YB58</accession>
<dbReference type="Proteomes" id="UP000679126">
    <property type="component" value="Unassembled WGS sequence"/>
</dbReference>
<organism evidence="1 2">
    <name type="scientific">Chitinophaga chungangae</name>
    <dbReference type="NCBI Taxonomy" id="2821488"/>
    <lineage>
        <taxon>Bacteria</taxon>
        <taxon>Pseudomonadati</taxon>
        <taxon>Bacteroidota</taxon>
        <taxon>Chitinophagia</taxon>
        <taxon>Chitinophagales</taxon>
        <taxon>Chitinophagaceae</taxon>
        <taxon>Chitinophaga</taxon>
    </lineage>
</organism>
<comment type="caution">
    <text evidence="1">The sequence shown here is derived from an EMBL/GenBank/DDBJ whole genome shotgun (WGS) entry which is preliminary data.</text>
</comment>
<evidence type="ECO:0000313" key="2">
    <source>
        <dbReference type="Proteomes" id="UP000679126"/>
    </source>
</evidence>
<dbReference type="EMBL" id="JAGHKP010000001">
    <property type="protein sequence ID" value="MBO9151912.1"/>
    <property type="molecule type" value="Genomic_DNA"/>
</dbReference>
<reference evidence="2" key="1">
    <citation type="submission" date="2021-03" db="EMBL/GenBank/DDBJ databases">
        <title>Assistant Professor.</title>
        <authorList>
            <person name="Huq M.A."/>
        </authorList>
    </citation>
    <scope>NUCLEOTIDE SEQUENCE [LARGE SCALE GENOMIC DNA]</scope>
    <source>
        <strain evidence="2">MAH-28</strain>
    </source>
</reference>
<keyword evidence="2" id="KW-1185">Reference proteome</keyword>
<proteinExistence type="predicted"/>